<evidence type="ECO:0000256" key="1">
    <source>
        <dbReference type="SAM" id="MobiDB-lite"/>
    </source>
</evidence>
<gene>
    <name evidence="2" type="ORF">ILYODFUR_038647</name>
</gene>
<proteinExistence type="predicted"/>
<accession>A0ABV0TS60</accession>
<name>A0ABV0TS60_9TELE</name>
<evidence type="ECO:0000313" key="3">
    <source>
        <dbReference type="Proteomes" id="UP001482620"/>
    </source>
</evidence>
<protein>
    <recommendedName>
        <fullName evidence="4">Brain-derived neurotrophic factor</fullName>
    </recommendedName>
</protein>
<reference evidence="2 3" key="1">
    <citation type="submission" date="2021-06" db="EMBL/GenBank/DDBJ databases">
        <authorList>
            <person name="Palmer J.M."/>
        </authorList>
    </citation>
    <scope>NUCLEOTIDE SEQUENCE [LARGE SCALE GENOMIC DNA]</scope>
    <source>
        <strain evidence="3">if_2019</strain>
        <tissue evidence="2">Muscle</tissue>
    </source>
</reference>
<keyword evidence="3" id="KW-1185">Reference proteome</keyword>
<dbReference type="EMBL" id="JAHRIQ010044630">
    <property type="protein sequence ID" value="MEQ2235145.1"/>
    <property type="molecule type" value="Genomic_DNA"/>
</dbReference>
<feature type="non-terminal residue" evidence="2">
    <location>
        <position position="1"/>
    </location>
</feature>
<dbReference type="Proteomes" id="UP001482620">
    <property type="component" value="Unassembled WGS sequence"/>
</dbReference>
<feature type="region of interest" description="Disordered" evidence="1">
    <location>
        <begin position="77"/>
        <end position="138"/>
    </location>
</feature>
<feature type="compositionally biased region" description="Basic residues" evidence="1">
    <location>
        <begin position="86"/>
        <end position="101"/>
    </location>
</feature>
<organism evidence="2 3">
    <name type="scientific">Ilyodon furcidens</name>
    <name type="common">goldbreast splitfin</name>
    <dbReference type="NCBI Taxonomy" id="33524"/>
    <lineage>
        <taxon>Eukaryota</taxon>
        <taxon>Metazoa</taxon>
        <taxon>Chordata</taxon>
        <taxon>Craniata</taxon>
        <taxon>Vertebrata</taxon>
        <taxon>Euteleostomi</taxon>
        <taxon>Actinopterygii</taxon>
        <taxon>Neopterygii</taxon>
        <taxon>Teleostei</taxon>
        <taxon>Neoteleostei</taxon>
        <taxon>Acanthomorphata</taxon>
        <taxon>Ovalentaria</taxon>
        <taxon>Atherinomorphae</taxon>
        <taxon>Cyprinodontiformes</taxon>
        <taxon>Goodeidae</taxon>
        <taxon>Ilyodon</taxon>
    </lineage>
</organism>
<comment type="caution">
    <text evidence="2">The sequence shown here is derived from an EMBL/GenBank/DDBJ whole genome shotgun (WGS) entry which is preliminary data.</text>
</comment>
<evidence type="ECO:0008006" key="4">
    <source>
        <dbReference type="Google" id="ProtNLM"/>
    </source>
</evidence>
<feature type="compositionally biased region" description="Polar residues" evidence="1">
    <location>
        <begin position="117"/>
        <end position="138"/>
    </location>
</feature>
<evidence type="ECO:0000313" key="2">
    <source>
        <dbReference type="EMBL" id="MEQ2235145.1"/>
    </source>
</evidence>
<sequence length="138" mass="14850">SVNGELDPTGPAAAALSSLVLFSQVLEEMKESDAPMNDALSAKMTMGDPYTIFQTCDLAVITDASLHKANSTWLEFSKSEEERSIIPKRKTSQTAANHHRSGPPNRFTPISECEAQGNDQKPKSSISDPTGLSQQVKG</sequence>